<dbReference type="PANTHER" id="PTHR11054">
    <property type="entry name" value="6-PHOSPHOGLUCONOLACTONASE"/>
    <property type="match status" value="1"/>
</dbReference>
<dbReference type="AlphaFoldDB" id="A0A839ERV5"/>
<dbReference type="GO" id="GO:0017057">
    <property type="term" value="F:6-phosphogluconolactonase activity"/>
    <property type="evidence" value="ECO:0007669"/>
    <property type="project" value="UniProtKB-EC"/>
</dbReference>
<feature type="domain" description="Glucosamine/galactosamine-6-phosphate isomerase" evidence="1">
    <location>
        <begin position="13"/>
        <end position="225"/>
    </location>
</feature>
<dbReference type="Pfam" id="PF01182">
    <property type="entry name" value="Glucosamine_iso"/>
    <property type="match status" value="1"/>
</dbReference>
<name>A0A839ERV5_9GAMM</name>
<protein>
    <submittedName>
        <fullName evidence="2">6-phosphogluconolactonase</fullName>
        <ecNumber evidence="2">3.1.1.31</ecNumber>
    </submittedName>
</protein>
<proteinExistence type="predicted"/>
<evidence type="ECO:0000313" key="3">
    <source>
        <dbReference type="Proteomes" id="UP000550401"/>
    </source>
</evidence>
<dbReference type="PANTHER" id="PTHR11054:SF0">
    <property type="entry name" value="6-PHOSPHOGLUCONOLACTONASE"/>
    <property type="match status" value="1"/>
</dbReference>
<dbReference type="Proteomes" id="UP000550401">
    <property type="component" value="Unassembled WGS sequence"/>
</dbReference>
<dbReference type="InterPro" id="IPR039104">
    <property type="entry name" value="6PGL"/>
</dbReference>
<comment type="caution">
    <text evidence="2">The sequence shown here is derived from an EMBL/GenBank/DDBJ whole genome shotgun (WGS) entry which is preliminary data.</text>
</comment>
<dbReference type="RefSeq" id="WP_182529563.1">
    <property type="nucleotide sequence ID" value="NZ_JACGXL010000001.1"/>
</dbReference>
<dbReference type="EC" id="3.1.1.31" evidence="2"/>
<dbReference type="GO" id="GO:0005975">
    <property type="term" value="P:carbohydrate metabolic process"/>
    <property type="evidence" value="ECO:0007669"/>
    <property type="project" value="InterPro"/>
</dbReference>
<evidence type="ECO:0000259" key="1">
    <source>
        <dbReference type="Pfam" id="PF01182"/>
    </source>
</evidence>
<keyword evidence="3" id="KW-1185">Reference proteome</keyword>
<dbReference type="Gene3D" id="3.40.50.1360">
    <property type="match status" value="1"/>
</dbReference>
<sequence length="240" mass="24600">MNAPSYAWHASADEAAWAHDAAAALRGALEHALARAPRALILLSGGSTPAPVHHALATADLDWSRVVVSLVDERDVEPGADGSNARLAEGTLLRGRAAAAEFWPLRPAHAALDAAVAAANARWHAAAGALALAAVVLGMGEDAHTASLFPGSRGLAAALATREPYVAIDASGCAGAGRWPRRISLTPAGWAAAPLRMLLLRGDAKRAVFERATGADALHAPVRAALDVPGVPLHVHWCAA</sequence>
<reference evidence="2 3" key="1">
    <citation type="submission" date="2020-07" db="EMBL/GenBank/DDBJ databases">
        <title>Genomic Encyclopedia of Type Strains, Phase IV (KMG-V): Genome sequencing to study the core and pangenomes of soil and plant-associated prokaryotes.</title>
        <authorList>
            <person name="Whitman W."/>
        </authorList>
    </citation>
    <scope>NUCLEOTIDE SEQUENCE [LARGE SCALE GENOMIC DNA]</scope>
    <source>
        <strain evidence="2 3">RH2WT43</strain>
    </source>
</reference>
<gene>
    <name evidence="2" type="ORF">FHW12_000676</name>
</gene>
<keyword evidence="2" id="KW-0378">Hydrolase</keyword>
<dbReference type="InterPro" id="IPR006148">
    <property type="entry name" value="Glc/Gal-6P_isomerase"/>
</dbReference>
<accession>A0A839ERV5</accession>
<evidence type="ECO:0000313" key="2">
    <source>
        <dbReference type="EMBL" id="MBA8886485.1"/>
    </source>
</evidence>
<dbReference type="InterPro" id="IPR037171">
    <property type="entry name" value="NagB/RpiA_transferase-like"/>
</dbReference>
<dbReference type="SUPFAM" id="SSF100950">
    <property type="entry name" value="NagB/RpiA/CoA transferase-like"/>
    <property type="match status" value="1"/>
</dbReference>
<organism evidence="2 3">
    <name type="scientific">Dokdonella fugitiva</name>
    <dbReference type="NCBI Taxonomy" id="328517"/>
    <lineage>
        <taxon>Bacteria</taxon>
        <taxon>Pseudomonadati</taxon>
        <taxon>Pseudomonadota</taxon>
        <taxon>Gammaproteobacteria</taxon>
        <taxon>Lysobacterales</taxon>
        <taxon>Rhodanobacteraceae</taxon>
        <taxon>Dokdonella</taxon>
    </lineage>
</organism>
<dbReference type="EMBL" id="JACGXL010000001">
    <property type="protein sequence ID" value="MBA8886485.1"/>
    <property type="molecule type" value="Genomic_DNA"/>
</dbReference>